<dbReference type="Proteomes" id="UP000243499">
    <property type="component" value="Chromosome 1"/>
</dbReference>
<evidence type="ECO:0000256" key="1">
    <source>
        <dbReference type="SAM" id="MobiDB-lite"/>
    </source>
</evidence>
<sequence length="124" mass="13185">MSGGEGGVRSMRSAASRRRPSRSCRRSTRPSPPRSTLAPTPSSPTLLPPPPRSRSSRLRIPGGEGCRSPPACYDARVVDDAYQAACGALGAGRPDAAVRSLRVALASCPPERTAAILRRRYTEE</sequence>
<feature type="compositionally biased region" description="Low complexity" evidence="1">
    <location>
        <begin position="34"/>
        <end position="45"/>
    </location>
</feature>
<feature type="compositionally biased region" description="Basic residues" evidence="1">
    <location>
        <begin position="15"/>
        <end position="28"/>
    </location>
</feature>
<protein>
    <submittedName>
        <fullName evidence="2">Uncharacterized protein</fullName>
    </submittedName>
</protein>
<dbReference type="AlphaFoldDB" id="A0A2T8KXW1"/>
<organism evidence="2">
    <name type="scientific">Panicum hallii</name>
    <dbReference type="NCBI Taxonomy" id="206008"/>
    <lineage>
        <taxon>Eukaryota</taxon>
        <taxon>Viridiplantae</taxon>
        <taxon>Streptophyta</taxon>
        <taxon>Embryophyta</taxon>
        <taxon>Tracheophyta</taxon>
        <taxon>Spermatophyta</taxon>
        <taxon>Magnoliopsida</taxon>
        <taxon>Liliopsida</taxon>
        <taxon>Poales</taxon>
        <taxon>Poaceae</taxon>
        <taxon>PACMAD clade</taxon>
        <taxon>Panicoideae</taxon>
        <taxon>Panicodae</taxon>
        <taxon>Paniceae</taxon>
        <taxon>Panicinae</taxon>
        <taxon>Panicum</taxon>
        <taxon>Panicum sect. Panicum</taxon>
    </lineage>
</organism>
<proteinExistence type="predicted"/>
<evidence type="ECO:0000313" key="2">
    <source>
        <dbReference type="EMBL" id="PVH67004.1"/>
    </source>
</evidence>
<accession>A0A2T8KXW1</accession>
<dbReference type="EMBL" id="CM008046">
    <property type="protein sequence ID" value="PVH67004.1"/>
    <property type="molecule type" value="Genomic_DNA"/>
</dbReference>
<feature type="region of interest" description="Disordered" evidence="1">
    <location>
        <begin position="1"/>
        <end position="69"/>
    </location>
</feature>
<dbReference type="Gramene" id="PVH67004">
    <property type="protein sequence ID" value="PVH67004"/>
    <property type="gene ID" value="PAHAL_1G407300"/>
</dbReference>
<gene>
    <name evidence="2" type="ORF">PAHAL_1G407300</name>
</gene>
<name>A0A2T8KXW1_9POAL</name>
<reference evidence="2" key="1">
    <citation type="submission" date="2018-04" db="EMBL/GenBank/DDBJ databases">
        <title>WGS assembly of Panicum hallii.</title>
        <authorList>
            <person name="Lovell J."/>
            <person name="Jenkins J."/>
            <person name="Lowry D."/>
            <person name="Mamidi S."/>
            <person name="Sreedasyam A."/>
            <person name="Weng X."/>
            <person name="Barry K."/>
            <person name="Bonette J."/>
            <person name="Campitelli B."/>
            <person name="Daum C."/>
            <person name="Gordon S."/>
            <person name="Gould B."/>
            <person name="Lipzen A."/>
            <person name="Macqueen A."/>
            <person name="Palacio-Mejia J."/>
            <person name="Plott C."/>
            <person name="Shakirov E."/>
            <person name="Shu S."/>
            <person name="Yoshinaga Y."/>
            <person name="Zane M."/>
            <person name="Rokhsar D."/>
            <person name="Grimwood J."/>
            <person name="Schmutz J."/>
            <person name="Juenger T."/>
        </authorList>
    </citation>
    <scope>NUCLEOTIDE SEQUENCE [LARGE SCALE GENOMIC DNA]</scope>
    <source>
        <strain evidence="2">FIL2</strain>
    </source>
</reference>